<dbReference type="AlphaFoldDB" id="A0A101I138"/>
<dbReference type="Pfam" id="PF00871">
    <property type="entry name" value="Acetate_kinase"/>
    <property type="match status" value="1"/>
</dbReference>
<dbReference type="NCBIfam" id="TIGR02707">
    <property type="entry name" value="butyr_kinase"/>
    <property type="match status" value="1"/>
</dbReference>
<evidence type="ECO:0000256" key="7">
    <source>
        <dbReference type="ARBA" id="ARBA00022840"/>
    </source>
</evidence>
<protein>
    <recommendedName>
        <fullName evidence="9">Probable butyrate kinase</fullName>
        <shortName evidence="9">BK</shortName>
        <ecNumber evidence="9">2.7.2.7</ecNumber>
    </recommendedName>
    <alternativeName>
        <fullName evidence="9">Branched-chain carboxylic acid kinase</fullName>
    </alternativeName>
</protein>
<evidence type="ECO:0000256" key="3">
    <source>
        <dbReference type="ARBA" id="ARBA00022490"/>
    </source>
</evidence>
<comment type="similarity">
    <text evidence="2 9 10">Belongs to the acetokinase family.</text>
</comment>
<accession>A0A101I138</accession>
<evidence type="ECO:0000256" key="2">
    <source>
        <dbReference type="ARBA" id="ARBA00008748"/>
    </source>
</evidence>
<comment type="subcellular location">
    <subcellularLocation>
        <location evidence="1 9">Cytoplasm</location>
    </subcellularLocation>
</comment>
<evidence type="ECO:0000256" key="4">
    <source>
        <dbReference type="ARBA" id="ARBA00022679"/>
    </source>
</evidence>
<dbReference type="GO" id="GO:0005524">
    <property type="term" value="F:ATP binding"/>
    <property type="evidence" value="ECO:0007669"/>
    <property type="project" value="UniProtKB-KW"/>
</dbReference>
<dbReference type="EMBL" id="LGGX01000011">
    <property type="protein sequence ID" value="KUK86851.1"/>
    <property type="molecule type" value="Genomic_DNA"/>
</dbReference>
<gene>
    <name evidence="9" type="primary">buk</name>
    <name evidence="11" type="ORF">XE03_1214</name>
</gene>
<evidence type="ECO:0000256" key="9">
    <source>
        <dbReference type="HAMAP-Rule" id="MF_00542"/>
    </source>
</evidence>
<dbReference type="PANTHER" id="PTHR21060:SF3">
    <property type="entry name" value="BUTYRATE KINASE 2-RELATED"/>
    <property type="match status" value="1"/>
</dbReference>
<proteinExistence type="inferred from homology"/>
<comment type="catalytic activity">
    <reaction evidence="8 9">
        <text>butanoate + ATP = butanoyl phosphate + ADP</text>
        <dbReference type="Rhea" id="RHEA:13585"/>
        <dbReference type="ChEBI" id="CHEBI:17968"/>
        <dbReference type="ChEBI" id="CHEBI:30616"/>
        <dbReference type="ChEBI" id="CHEBI:58079"/>
        <dbReference type="ChEBI" id="CHEBI:456216"/>
        <dbReference type="EC" id="2.7.2.7"/>
    </reaction>
</comment>
<dbReference type="GO" id="GO:0006083">
    <property type="term" value="P:acetate metabolic process"/>
    <property type="evidence" value="ECO:0007669"/>
    <property type="project" value="TreeGrafter"/>
</dbReference>
<dbReference type="CDD" id="cd24011">
    <property type="entry name" value="ASKHA_NBD_BK"/>
    <property type="match status" value="1"/>
</dbReference>
<evidence type="ECO:0000256" key="8">
    <source>
        <dbReference type="ARBA" id="ARBA00048596"/>
    </source>
</evidence>
<dbReference type="GO" id="GO:0047761">
    <property type="term" value="F:butyrate kinase activity"/>
    <property type="evidence" value="ECO:0007669"/>
    <property type="project" value="UniProtKB-UniRule"/>
</dbReference>
<evidence type="ECO:0000256" key="1">
    <source>
        <dbReference type="ARBA" id="ARBA00004496"/>
    </source>
</evidence>
<evidence type="ECO:0000256" key="5">
    <source>
        <dbReference type="ARBA" id="ARBA00022741"/>
    </source>
</evidence>
<organism evidence="11 12">
    <name type="scientific">candidate division TA06 bacterium 34_109</name>
    <dbReference type="NCBI Taxonomy" id="1635277"/>
    <lineage>
        <taxon>Bacteria</taxon>
        <taxon>Bacteria division TA06</taxon>
    </lineage>
</organism>
<dbReference type="InterPro" id="IPR000890">
    <property type="entry name" value="Aliphatic_acid_kin_short-chain"/>
</dbReference>
<evidence type="ECO:0000256" key="10">
    <source>
        <dbReference type="RuleBase" id="RU003835"/>
    </source>
</evidence>
<dbReference type="NCBIfam" id="NF002834">
    <property type="entry name" value="PRK03011.1-5"/>
    <property type="match status" value="1"/>
</dbReference>
<dbReference type="EC" id="2.7.2.7" evidence="9"/>
<dbReference type="PANTHER" id="PTHR21060">
    <property type="entry name" value="ACETATE KINASE"/>
    <property type="match status" value="1"/>
</dbReference>
<dbReference type="SUPFAM" id="SSF53067">
    <property type="entry name" value="Actin-like ATPase domain"/>
    <property type="match status" value="2"/>
</dbReference>
<keyword evidence="4 9" id="KW-0808">Transferase</keyword>
<dbReference type="PRINTS" id="PR00471">
    <property type="entry name" value="ACETATEKNASE"/>
</dbReference>
<dbReference type="PATRIC" id="fig|1635277.3.peg.1518"/>
<comment type="caution">
    <text evidence="11">The sequence shown here is derived from an EMBL/GenBank/DDBJ whole genome shotgun (WGS) entry which is preliminary data.</text>
</comment>
<name>A0A101I138_UNCT6</name>
<dbReference type="HAMAP" id="MF_00542">
    <property type="entry name" value="Butyrate_kinase"/>
    <property type="match status" value="1"/>
</dbReference>
<dbReference type="GO" id="GO:0008776">
    <property type="term" value="F:acetate kinase activity"/>
    <property type="evidence" value="ECO:0007669"/>
    <property type="project" value="TreeGrafter"/>
</dbReference>
<evidence type="ECO:0000313" key="12">
    <source>
        <dbReference type="Proteomes" id="UP000053467"/>
    </source>
</evidence>
<dbReference type="PROSITE" id="PS01075">
    <property type="entry name" value="ACETATE_KINASE_1"/>
    <property type="match status" value="1"/>
</dbReference>
<dbReference type="PROSITE" id="PS01076">
    <property type="entry name" value="ACETATE_KINASE_2"/>
    <property type="match status" value="1"/>
</dbReference>
<keyword evidence="6 9" id="KW-0418">Kinase</keyword>
<keyword evidence="3 9" id="KW-0963">Cytoplasm</keyword>
<evidence type="ECO:0000313" key="11">
    <source>
        <dbReference type="EMBL" id="KUK86851.1"/>
    </source>
</evidence>
<dbReference type="InterPro" id="IPR023865">
    <property type="entry name" value="Aliphatic_acid_kinase_CS"/>
</dbReference>
<dbReference type="PIRSF" id="PIRSF036458">
    <property type="entry name" value="Butyrate_kin"/>
    <property type="match status" value="1"/>
</dbReference>
<keyword evidence="7 9" id="KW-0067">ATP-binding</keyword>
<dbReference type="Gene3D" id="3.30.420.40">
    <property type="match status" value="2"/>
</dbReference>
<evidence type="ECO:0000256" key="6">
    <source>
        <dbReference type="ARBA" id="ARBA00022777"/>
    </source>
</evidence>
<sequence>MFKILTINPGSTSTKIAVFEDDKEVFKRTISHPESEIAKYKHIVDQYEFRREAIEKTLEENGYRIKDFDCFVGRGGLLKPIPSGTYRVNQKMIDDLKHSPLGEHASNLGGMIAFEFEKETGKPSFIVDPVVVDEMDDIARITGFPEIERVSIFHALNQKATARRAAKDLGKKYEDLNMIVVHLGGGISIGAHRKGKVVDVNNALNGDGPFAPERAGSVPAWGLYKFITESKIEEKDFKKRLAGKAGIVAHLGTNDMRKVEDEVKAGNKEYEKIYKAMAYNIGKWVGMMAAVLHGKVDVITITGGLAYDKDFVNWVVEMVSFIAPIKVYPGENEMQALALGGLRVLTKEESAKEYK</sequence>
<dbReference type="GO" id="GO:0005737">
    <property type="term" value="C:cytoplasm"/>
    <property type="evidence" value="ECO:0007669"/>
    <property type="project" value="UniProtKB-SubCell"/>
</dbReference>
<keyword evidence="5 9" id="KW-0547">Nucleotide-binding</keyword>
<dbReference type="InterPro" id="IPR011245">
    <property type="entry name" value="Butyrate_kin"/>
</dbReference>
<dbReference type="InterPro" id="IPR043129">
    <property type="entry name" value="ATPase_NBD"/>
</dbReference>
<dbReference type="Proteomes" id="UP000053467">
    <property type="component" value="Unassembled WGS sequence"/>
</dbReference>
<reference evidence="12" key="1">
    <citation type="journal article" date="2015" name="MBio">
        <title>Genome-Resolved Metagenomic Analysis Reveals Roles for Candidate Phyla and Other Microbial Community Members in Biogeochemical Transformations in Oil Reservoirs.</title>
        <authorList>
            <person name="Hu P."/>
            <person name="Tom L."/>
            <person name="Singh A."/>
            <person name="Thomas B.C."/>
            <person name="Baker B.J."/>
            <person name="Piceno Y.M."/>
            <person name="Andersen G.L."/>
            <person name="Banfield J.F."/>
        </authorList>
    </citation>
    <scope>NUCLEOTIDE SEQUENCE [LARGE SCALE GENOMIC DNA]</scope>
</reference>